<gene>
    <name evidence="2" type="ORF">E2C01_096736</name>
</gene>
<evidence type="ECO:0000256" key="1">
    <source>
        <dbReference type="SAM" id="Phobius"/>
    </source>
</evidence>
<dbReference type="AlphaFoldDB" id="A0A5B7K7L8"/>
<reference evidence="2 3" key="1">
    <citation type="submission" date="2019-05" db="EMBL/GenBank/DDBJ databases">
        <title>Another draft genome of Portunus trituberculatus and its Hox gene families provides insights of decapod evolution.</title>
        <authorList>
            <person name="Jeong J.-H."/>
            <person name="Song I."/>
            <person name="Kim S."/>
            <person name="Choi T."/>
            <person name="Kim D."/>
            <person name="Ryu S."/>
            <person name="Kim W."/>
        </authorList>
    </citation>
    <scope>NUCLEOTIDE SEQUENCE [LARGE SCALE GENOMIC DNA]</scope>
    <source>
        <tissue evidence="2">Muscle</tissue>
    </source>
</reference>
<dbReference type="Proteomes" id="UP000324222">
    <property type="component" value="Unassembled WGS sequence"/>
</dbReference>
<accession>A0A5B7K7L8</accession>
<proteinExistence type="predicted"/>
<organism evidence="2 3">
    <name type="scientific">Portunus trituberculatus</name>
    <name type="common">Swimming crab</name>
    <name type="synonym">Neptunus trituberculatus</name>
    <dbReference type="NCBI Taxonomy" id="210409"/>
    <lineage>
        <taxon>Eukaryota</taxon>
        <taxon>Metazoa</taxon>
        <taxon>Ecdysozoa</taxon>
        <taxon>Arthropoda</taxon>
        <taxon>Crustacea</taxon>
        <taxon>Multicrustacea</taxon>
        <taxon>Malacostraca</taxon>
        <taxon>Eumalacostraca</taxon>
        <taxon>Eucarida</taxon>
        <taxon>Decapoda</taxon>
        <taxon>Pleocyemata</taxon>
        <taxon>Brachyura</taxon>
        <taxon>Eubrachyura</taxon>
        <taxon>Portunoidea</taxon>
        <taxon>Portunidae</taxon>
        <taxon>Portuninae</taxon>
        <taxon>Portunus</taxon>
    </lineage>
</organism>
<dbReference type="EMBL" id="VSRR010126225">
    <property type="protein sequence ID" value="MPD01218.1"/>
    <property type="molecule type" value="Genomic_DNA"/>
</dbReference>
<protein>
    <submittedName>
        <fullName evidence="2">Uncharacterized protein</fullName>
    </submittedName>
</protein>
<keyword evidence="1" id="KW-0472">Membrane</keyword>
<name>A0A5B7K7L8_PORTR</name>
<keyword evidence="3" id="KW-1185">Reference proteome</keyword>
<keyword evidence="1" id="KW-1133">Transmembrane helix</keyword>
<comment type="caution">
    <text evidence="2">The sequence shown here is derived from an EMBL/GenBank/DDBJ whole genome shotgun (WGS) entry which is preliminary data.</text>
</comment>
<sequence>MPFCIRLNFAGKRDVNEGGTSPAKQRSSNAYTTSTSYGNLLSVEVRLIRAMDDAVVRKERVLAGEHVTPDSVEWWRCPVEKSGKLVIHPGEHCLDKFLPYPYPKDGEAPLQVTSATWSSGFVAPYGDRTYLSRQRRRAKRKALCLRYLFFLFLFLLLILNLAALIWSALVVMFWREGEIPLTIPLRFPSIPYYTIKIEDK</sequence>
<feature type="transmembrane region" description="Helical" evidence="1">
    <location>
        <begin position="143"/>
        <end position="174"/>
    </location>
</feature>
<evidence type="ECO:0000313" key="2">
    <source>
        <dbReference type="EMBL" id="MPD01218.1"/>
    </source>
</evidence>
<keyword evidence="1" id="KW-0812">Transmembrane</keyword>
<evidence type="ECO:0000313" key="3">
    <source>
        <dbReference type="Proteomes" id="UP000324222"/>
    </source>
</evidence>